<protein>
    <submittedName>
        <fullName evidence="1">MFS transporter</fullName>
    </submittedName>
</protein>
<keyword evidence="2" id="KW-1185">Reference proteome</keyword>
<dbReference type="Proteomes" id="UP001480082">
    <property type="component" value="Unassembled WGS sequence"/>
</dbReference>
<dbReference type="EMBL" id="JAMYRI010000028">
    <property type="protein sequence ID" value="MER9288059.1"/>
    <property type="molecule type" value="Genomic_DNA"/>
</dbReference>
<organism evidence="1 2">
    <name type="scientific">Mesorhizobium australicum</name>
    <dbReference type="NCBI Taxonomy" id="536018"/>
    <lineage>
        <taxon>Bacteria</taxon>
        <taxon>Pseudomonadati</taxon>
        <taxon>Pseudomonadota</taxon>
        <taxon>Alphaproteobacteria</taxon>
        <taxon>Hyphomicrobiales</taxon>
        <taxon>Phyllobacteriaceae</taxon>
        <taxon>Mesorhizobium</taxon>
    </lineage>
</organism>
<reference evidence="1 2" key="1">
    <citation type="journal article" date="2024" name="Proc. Natl. Acad. Sci. U.S.A.">
        <title>The evolutionary genomics of adaptation to stress in wild rhizobium bacteria.</title>
        <authorList>
            <person name="Kehlet-Delgado H."/>
            <person name="Montoya A.P."/>
            <person name="Jensen K.T."/>
            <person name="Wendlandt C.E."/>
            <person name="Dexheimer C."/>
            <person name="Roberts M."/>
            <person name="Torres Martinez L."/>
            <person name="Friesen M.L."/>
            <person name="Griffitts J.S."/>
            <person name="Porter S.S."/>
        </authorList>
    </citation>
    <scope>NUCLEOTIDE SEQUENCE [LARGE SCALE GENOMIC DNA]</scope>
    <source>
        <strain evidence="1 2">M0468</strain>
    </source>
</reference>
<name>A0ACC6T7Y4_9HYPH</name>
<accession>A0ACC6T7Y4</accession>
<gene>
    <name evidence="1" type="ORF">NKI81_29790</name>
</gene>
<evidence type="ECO:0000313" key="2">
    <source>
        <dbReference type="Proteomes" id="UP001480082"/>
    </source>
</evidence>
<proteinExistence type="predicted"/>
<comment type="caution">
    <text evidence="1">The sequence shown here is derived from an EMBL/GenBank/DDBJ whole genome shotgun (WGS) entry which is preliminary data.</text>
</comment>
<evidence type="ECO:0000313" key="1">
    <source>
        <dbReference type="EMBL" id="MER9288059.1"/>
    </source>
</evidence>
<sequence>MTLKTITGPADRWLVLLSVCLAAMTMPLTFTGPAVALSRIAADLGGSPIALNWVTNAFMLTFAASLMAAGVLADNHGRKRIFLVGLALYILASLGAMLASDIAWFDIFRAAQGLGSALAFAGGASALAQEFEGPSRLRAFSFLGTSFGIGLAFGPIASGLLISAFGWRSIFVLVMALAAASATLGLRTIRESRDPDATGLDWAGAATFTFALASLTYGVLQAPQSRWADPLVATLLVVAVLCFVLFVVAERRARRPMLDLTPFRFPRFVGVQFLAAAPAYGFVVLLVLLPIRFIGIEGMSEIKAGQLMICLSGPLLFLPLLAGQLARWIAPATICGVGLLVAAAGLVWLSLTPPVDVALVAPLTLIGVGIALPWGLMDGLAVSVVPTERAGMAVGIFNTTRVACEGVALAIVMATLSGFTAAQLTGRGAASSSDAGGAAQLLVTGNVGGAAHHLPAAGAVVLVEAYETAFDRLLVVLAAITIVTALVVFLGLRRGSAAEHDTEPLPACQEG</sequence>